<evidence type="ECO:0000256" key="2">
    <source>
        <dbReference type="ARBA" id="ARBA00022650"/>
    </source>
</evidence>
<dbReference type="HAMAP" id="MF_01925">
    <property type="entry name" value="P5C_reductase"/>
    <property type="match status" value="1"/>
</dbReference>
<comment type="similarity">
    <text evidence="1 6 9">Belongs to the pyrroline-5-carboxylate reductase family.</text>
</comment>
<dbReference type="GO" id="GO:0004735">
    <property type="term" value="F:pyrroline-5-carboxylate reductase activity"/>
    <property type="evidence" value="ECO:0007669"/>
    <property type="project" value="UniProtKB-UniRule"/>
</dbReference>
<dbReference type="InterPro" id="IPR008927">
    <property type="entry name" value="6-PGluconate_DH-like_C_sf"/>
</dbReference>
<keyword evidence="6 9" id="KW-0028">Amino-acid biosynthesis</keyword>
<dbReference type="GO" id="GO:0055129">
    <property type="term" value="P:L-proline biosynthetic process"/>
    <property type="evidence" value="ECO:0007669"/>
    <property type="project" value="UniProtKB-UniRule"/>
</dbReference>
<gene>
    <name evidence="6 12" type="primary">proC</name>
    <name evidence="12" type="ORF">DS831_02645</name>
</gene>
<evidence type="ECO:0000256" key="7">
    <source>
        <dbReference type="NCBIfam" id="TIGR00112"/>
    </source>
</evidence>
<evidence type="ECO:0000256" key="6">
    <source>
        <dbReference type="HAMAP-Rule" id="MF_01925"/>
    </source>
</evidence>
<dbReference type="NCBIfam" id="TIGR00112">
    <property type="entry name" value="proC"/>
    <property type="match status" value="1"/>
</dbReference>
<comment type="catalytic activity">
    <reaction evidence="6 9">
        <text>L-proline + NADP(+) = (S)-1-pyrroline-5-carboxylate + NADPH + 2 H(+)</text>
        <dbReference type="Rhea" id="RHEA:14109"/>
        <dbReference type="ChEBI" id="CHEBI:15378"/>
        <dbReference type="ChEBI" id="CHEBI:17388"/>
        <dbReference type="ChEBI" id="CHEBI:57783"/>
        <dbReference type="ChEBI" id="CHEBI:58349"/>
        <dbReference type="ChEBI" id="CHEBI:60039"/>
        <dbReference type="EC" id="1.5.1.2"/>
    </reaction>
</comment>
<dbReference type="UniPathway" id="UPA00098">
    <property type="reaction ID" value="UER00361"/>
</dbReference>
<organism evidence="12 13">
    <name type="scientific">Bombilactobacillus bombi</name>
    <dbReference type="NCBI Taxonomy" id="1303590"/>
    <lineage>
        <taxon>Bacteria</taxon>
        <taxon>Bacillati</taxon>
        <taxon>Bacillota</taxon>
        <taxon>Bacilli</taxon>
        <taxon>Lactobacillales</taxon>
        <taxon>Lactobacillaceae</taxon>
        <taxon>Bombilactobacillus</taxon>
    </lineage>
</organism>
<evidence type="ECO:0000256" key="8">
    <source>
        <dbReference type="PIRSR" id="PIRSR000193-1"/>
    </source>
</evidence>
<evidence type="ECO:0000313" key="13">
    <source>
        <dbReference type="Proteomes" id="UP000284109"/>
    </source>
</evidence>
<sequence>MKVGFVGAGRIGQALIQGLLTAGMNNNDIMVLQSQHATAQKVAEKYQLQLADSYSDLNFSDVLIIAVPAKALADVMDHLKTSYHGIIVSTSGGDLKQINAQLPVDATFAKAVPNTPVKLDSGITAVSFIETESQANQDLVTDLFKKLGQVYVVPENLLGIYGTIAGCTPAFIDILMEALSDAAVMNGINRAQSYQIITQMLLGTAQLAQASGKHPGELKDEVTTPGGSTIRGVAKLEETGFRNALIQAVKAANE</sequence>
<dbReference type="SUPFAM" id="SSF51735">
    <property type="entry name" value="NAD(P)-binding Rossmann-fold domains"/>
    <property type="match status" value="1"/>
</dbReference>
<dbReference type="AlphaFoldDB" id="A0A3R6XXH9"/>
<dbReference type="Gene3D" id="3.40.50.720">
    <property type="entry name" value="NAD(P)-binding Rossmann-like Domain"/>
    <property type="match status" value="1"/>
</dbReference>
<dbReference type="GO" id="GO:0005737">
    <property type="term" value="C:cytoplasm"/>
    <property type="evidence" value="ECO:0007669"/>
    <property type="project" value="UniProtKB-SubCell"/>
</dbReference>
<keyword evidence="2 6" id="KW-0641">Proline biosynthesis</keyword>
<dbReference type="EMBL" id="QOCR01000001">
    <property type="protein sequence ID" value="RHW52244.1"/>
    <property type="molecule type" value="Genomic_DNA"/>
</dbReference>
<dbReference type="Pfam" id="PF03807">
    <property type="entry name" value="F420_oxidored"/>
    <property type="match status" value="1"/>
</dbReference>
<dbReference type="SUPFAM" id="SSF48179">
    <property type="entry name" value="6-phosphogluconate dehydrogenase C-terminal domain-like"/>
    <property type="match status" value="1"/>
</dbReference>
<keyword evidence="4 6" id="KW-0560">Oxidoreductase</keyword>
<dbReference type="PIRSF" id="PIRSF000193">
    <property type="entry name" value="Pyrrol-5-carb_rd"/>
    <property type="match status" value="1"/>
</dbReference>
<evidence type="ECO:0000256" key="4">
    <source>
        <dbReference type="ARBA" id="ARBA00023002"/>
    </source>
</evidence>
<keyword evidence="13" id="KW-1185">Reference proteome</keyword>
<name>A0A3R6XXH9_9LACO</name>
<comment type="function">
    <text evidence="5 6">Catalyzes the reduction of 1-pyrroline-5-carboxylate (PCA) to L-proline.</text>
</comment>
<protein>
    <recommendedName>
        <fullName evidence="6 7">Pyrroline-5-carboxylate reductase</fullName>
        <shortName evidence="6">P5C reductase</shortName>
        <shortName evidence="6">P5CR</shortName>
        <ecNumber evidence="6 7">1.5.1.2</ecNumber>
    </recommendedName>
    <alternativeName>
        <fullName evidence="6">PCA reductase</fullName>
    </alternativeName>
</protein>
<feature type="binding site" evidence="8">
    <location>
        <position position="34"/>
    </location>
    <ligand>
        <name>NADP(+)</name>
        <dbReference type="ChEBI" id="CHEBI:58349"/>
    </ligand>
</feature>
<evidence type="ECO:0000256" key="1">
    <source>
        <dbReference type="ARBA" id="ARBA00005525"/>
    </source>
</evidence>
<dbReference type="InterPro" id="IPR000304">
    <property type="entry name" value="Pyrroline-COOH_reductase"/>
</dbReference>
<dbReference type="Pfam" id="PF14748">
    <property type="entry name" value="P5CR_dimer"/>
    <property type="match status" value="1"/>
</dbReference>
<dbReference type="PROSITE" id="PS00521">
    <property type="entry name" value="P5CR"/>
    <property type="match status" value="1"/>
</dbReference>
<dbReference type="RefSeq" id="WP_118900101.1">
    <property type="nucleotide sequence ID" value="NZ_QOCR01000001.1"/>
</dbReference>
<dbReference type="EC" id="1.5.1.2" evidence="6 7"/>
<feature type="domain" description="Pyrroline-5-carboxylate reductase catalytic N-terminal" evidence="10">
    <location>
        <begin position="2"/>
        <end position="91"/>
    </location>
</feature>
<comment type="caution">
    <text evidence="12">The sequence shown here is derived from an EMBL/GenBank/DDBJ whole genome shotgun (WGS) entry which is preliminary data.</text>
</comment>
<accession>A0A3R6XXH9</accession>
<dbReference type="InterPro" id="IPR029036">
    <property type="entry name" value="P5CR_dimer"/>
</dbReference>
<dbReference type="InterPro" id="IPR036291">
    <property type="entry name" value="NAD(P)-bd_dom_sf"/>
</dbReference>
<evidence type="ECO:0000256" key="3">
    <source>
        <dbReference type="ARBA" id="ARBA00022857"/>
    </source>
</evidence>
<dbReference type="InterPro" id="IPR028939">
    <property type="entry name" value="P5C_Rdtase_cat_N"/>
</dbReference>
<evidence type="ECO:0000313" key="12">
    <source>
        <dbReference type="EMBL" id="RHW52244.1"/>
    </source>
</evidence>
<keyword evidence="3 6" id="KW-0521">NADP</keyword>
<comment type="subcellular location">
    <subcellularLocation>
        <location evidence="6">Cytoplasm</location>
    </subcellularLocation>
</comment>
<reference evidence="12 13" key="1">
    <citation type="submission" date="2018-07" db="EMBL/GenBank/DDBJ databases">
        <title>Genome sequences of six Lactobacillus spp. isolated from bumble bee guts.</title>
        <authorList>
            <person name="Motta E.V.S."/>
            <person name="Moran N.A."/>
        </authorList>
    </citation>
    <scope>NUCLEOTIDE SEQUENCE [LARGE SCALE GENOMIC DNA]</scope>
    <source>
        <strain evidence="12 13">BI-1.1</strain>
    </source>
</reference>
<proteinExistence type="inferred from homology"/>
<evidence type="ECO:0000256" key="9">
    <source>
        <dbReference type="RuleBase" id="RU003903"/>
    </source>
</evidence>
<evidence type="ECO:0000256" key="5">
    <source>
        <dbReference type="ARBA" id="ARBA00058118"/>
    </source>
</evidence>
<dbReference type="PANTHER" id="PTHR11645">
    <property type="entry name" value="PYRROLINE-5-CARBOXYLATE REDUCTASE"/>
    <property type="match status" value="1"/>
</dbReference>
<evidence type="ECO:0000259" key="11">
    <source>
        <dbReference type="Pfam" id="PF14748"/>
    </source>
</evidence>
<comment type="catalytic activity">
    <reaction evidence="6">
        <text>L-proline + NAD(+) = (S)-1-pyrroline-5-carboxylate + NADH + 2 H(+)</text>
        <dbReference type="Rhea" id="RHEA:14105"/>
        <dbReference type="ChEBI" id="CHEBI:15378"/>
        <dbReference type="ChEBI" id="CHEBI:17388"/>
        <dbReference type="ChEBI" id="CHEBI:57540"/>
        <dbReference type="ChEBI" id="CHEBI:57945"/>
        <dbReference type="ChEBI" id="CHEBI:60039"/>
        <dbReference type="EC" id="1.5.1.2"/>
    </reaction>
</comment>
<keyword evidence="6" id="KW-0963">Cytoplasm</keyword>
<dbReference type="PANTHER" id="PTHR11645:SF0">
    <property type="entry name" value="PYRROLINE-5-CARBOXYLATE REDUCTASE 3"/>
    <property type="match status" value="1"/>
</dbReference>
<feature type="domain" description="Pyrroline-5-carboxylate reductase dimerisation" evidence="11">
    <location>
        <begin position="155"/>
        <end position="253"/>
    </location>
</feature>
<evidence type="ECO:0000259" key="10">
    <source>
        <dbReference type="Pfam" id="PF03807"/>
    </source>
</evidence>
<dbReference type="Proteomes" id="UP000284109">
    <property type="component" value="Unassembled WGS sequence"/>
</dbReference>
<dbReference type="InterPro" id="IPR053790">
    <property type="entry name" value="P5CR-like_CS"/>
</dbReference>
<dbReference type="Gene3D" id="1.10.3730.10">
    <property type="entry name" value="ProC C-terminal domain-like"/>
    <property type="match status" value="1"/>
</dbReference>
<comment type="pathway">
    <text evidence="6 9">Amino-acid biosynthesis; L-proline biosynthesis; L-proline from L-glutamate 5-semialdehyde: step 1/1.</text>
</comment>
<dbReference type="FunFam" id="1.10.3730.10:FF:000001">
    <property type="entry name" value="Pyrroline-5-carboxylate reductase"/>
    <property type="match status" value="1"/>
</dbReference>
<dbReference type="OrthoDB" id="9805754at2"/>